<evidence type="ECO:0000256" key="1">
    <source>
        <dbReference type="ARBA" id="ARBA00001964"/>
    </source>
</evidence>
<dbReference type="GO" id="GO:0004739">
    <property type="term" value="F:pyruvate dehydrogenase (acetyl-transferring) activity"/>
    <property type="evidence" value="ECO:0007669"/>
    <property type="project" value="UniProtKB-UniRule"/>
</dbReference>
<feature type="compositionally biased region" description="Pro residues" evidence="10">
    <location>
        <begin position="57"/>
        <end position="67"/>
    </location>
</feature>
<evidence type="ECO:0000313" key="13">
    <source>
        <dbReference type="Proteomes" id="UP001302126"/>
    </source>
</evidence>
<feature type="repeat" description="WD" evidence="8">
    <location>
        <begin position="506"/>
        <end position="545"/>
    </location>
</feature>
<sequence length="1076" mass="119051">MGLNPPLSFSERRGQVFNEELALNTHHGHKLSQQRPRGPPTPSMSTPAADFEQVTGSPPPPPTPAASPGPSHTRPNWSSAEEGEEAHISSLRNYFVKCNGAQRTRLLSELLNLCTSQQLSFVHQFVSPLLKKDPFTTLPDELCLRILSFIDDPKVLVRASQVSRRWRVLLSDDMTWKNLCLKHDYRRRLSEVQAARAEAYSQKAEEPEESSGDSGVRPPRNIAPLLTSSPHTKARPALKSYKSHFKQRYLVDAAWRTGGRNTTRAITQDGGVVTSLHLTSKYIIVALDNARIHVFDTEGNPRHVLQGHVMGVWAMVPWDDILVSGGCDRDVRVWDLSTGACLHTLRGHTSTVRCLKMSDSTTAISGSRDTTLRIWDITTGLCKNVLVGHQASVRCLEIKGDIVVSGSYDTTAKVWSISEGRCLWTLNGHYSQIYAIAFDGFRVATGSLDTSVRIWNAHTGECQAVLQGHTSLVGQLQMRGGTLVTGGSDGSVRVWSLEKFMPIHRLAAHDNSVTSLQFDDTRIVSGGSDGRVKVWDLRTGHLVRELITHGEAVWRVAFEEEKCVAMALKNSRTVMEVWSFSPPEDMLIERSPLSLKRTLDASVPDRPQSAFVLDYRNADNASIMDVEMSDAGPSTAPLQQTNAESLFFNPSDGPESPPRTQSFTMFSRATRITRALPLRASPSAAVSSIARRTVTTDAASAQVDRSSVPQSEDEPFQVTLSDESFETYELDPPPYTLDVTKKELKQMYKDMVTVRQMEMAADRLYKEKKIRGFCHLSTGQEAVAVGIEHAINKDDDVITSYRCHGFAYMRGGTVRSIIGELLGRREGIAYGKGGSMHMFAPGFYGGNGIVGAQVPVGAGLAFAHKYNNDKKASIILYGDGASNQGQVFEAFNMAKLWKLPALFGCENNKYGMGTSAARSSALTEYYKRGQYIPGLKVNGMDVLAVKAAVKYGKQWTEEENGPLVLEYVTYRYGGHSMSDPGTTYRTREEIQRMRSTNDPIAGLKQHILDWGVAEEEELKAIDNEARSHVKEESAAAEAMAPPEATPKILFEDIYVKGSEPQFIRGRTLDENFYFNN</sequence>
<evidence type="ECO:0000256" key="9">
    <source>
        <dbReference type="RuleBase" id="RU361139"/>
    </source>
</evidence>
<evidence type="ECO:0000256" key="5">
    <source>
        <dbReference type="ARBA" id="ARBA00023002"/>
    </source>
</evidence>
<organism evidence="12 13">
    <name type="scientific">Podospora australis</name>
    <dbReference type="NCBI Taxonomy" id="1536484"/>
    <lineage>
        <taxon>Eukaryota</taxon>
        <taxon>Fungi</taxon>
        <taxon>Dikarya</taxon>
        <taxon>Ascomycota</taxon>
        <taxon>Pezizomycotina</taxon>
        <taxon>Sordariomycetes</taxon>
        <taxon>Sordariomycetidae</taxon>
        <taxon>Sordariales</taxon>
        <taxon>Podosporaceae</taxon>
        <taxon>Podospora</taxon>
    </lineage>
</organism>
<comment type="similarity">
    <text evidence="2">Belongs to the WD repeat MET30/SCONB/SCON-2 family.</text>
</comment>
<reference evidence="12" key="2">
    <citation type="submission" date="2023-05" db="EMBL/GenBank/DDBJ databases">
        <authorList>
            <consortium name="Lawrence Berkeley National Laboratory"/>
            <person name="Steindorff A."/>
            <person name="Hensen N."/>
            <person name="Bonometti L."/>
            <person name="Westerberg I."/>
            <person name="Brannstrom I.O."/>
            <person name="Guillou S."/>
            <person name="Cros-Aarteil S."/>
            <person name="Calhoun S."/>
            <person name="Haridas S."/>
            <person name="Kuo A."/>
            <person name="Mondo S."/>
            <person name="Pangilinan J."/>
            <person name="Riley R."/>
            <person name="Labutti K."/>
            <person name="Andreopoulos B."/>
            <person name="Lipzen A."/>
            <person name="Chen C."/>
            <person name="Yanf M."/>
            <person name="Daum C."/>
            <person name="Ng V."/>
            <person name="Clum A."/>
            <person name="Ohm R."/>
            <person name="Martin F."/>
            <person name="Silar P."/>
            <person name="Natvig D."/>
            <person name="Lalanne C."/>
            <person name="Gautier V."/>
            <person name="Ament-Velasquez S.L."/>
            <person name="Kruys A."/>
            <person name="Hutchinson M.I."/>
            <person name="Powell A.J."/>
            <person name="Barry K."/>
            <person name="Miller A.N."/>
            <person name="Grigoriev I.V."/>
            <person name="Debuchy R."/>
            <person name="Gladieux P."/>
            <person name="Thoren M.H."/>
            <person name="Johannesson H."/>
        </authorList>
    </citation>
    <scope>NUCLEOTIDE SEQUENCE</scope>
    <source>
        <strain evidence="12">PSN309</strain>
    </source>
</reference>
<evidence type="ECO:0000256" key="3">
    <source>
        <dbReference type="ARBA" id="ARBA00022574"/>
    </source>
</evidence>
<dbReference type="PROSITE" id="PS50294">
    <property type="entry name" value="WD_REPEATS_REGION"/>
    <property type="match status" value="5"/>
</dbReference>
<dbReference type="CDD" id="cd00200">
    <property type="entry name" value="WD40"/>
    <property type="match status" value="1"/>
</dbReference>
<dbReference type="InterPro" id="IPR001810">
    <property type="entry name" value="F-box_dom"/>
</dbReference>
<protein>
    <recommendedName>
        <fullName evidence="9">Pyruvate dehydrogenase E1 component subunit alpha</fullName>
        <ecNumber evidence="9">1.2.4.1</ecNumber>
    </recommendedName>
</protein>
<dbReference type="AlphaFoldDB" id="A0AAN7APE1"/>
<dbReference type="InterPro" id="IPR050642">
    <property type="entry name" value="PDH_E1_Alpha_Subunit"/>
</dbReference>
<dbReference type="EMBL" id="MU864350">
    <property type="protein sequence ID" value="KAK4193552.1"/>
    <property type="molecule type" value="Genomic_DNA"/>
</dbReference>
<feature type="compositionally biased region" description="Polar residues" evidence="10">
    <location>
        <begin position="697"/>
        <end position="710"/>
    </location>
</feature>
<dbReference type="Gene3D" id="1.20.1280.50">
    <property type="match status" value="1"/>
</dbReference>
<accession>A0AAN7APE1</accession>
<comment type="catalytic activity">
    <reaction evidence="9">
        <text>N(6)-[(R)-lipoyl]-L-lysyl-[protein] + pyruvate + H(+) = N(6)-[(R)-S(8)-acetyldihydrolipoyl]-L-lysyl-[protein] + CO2</text>
        <dbReference type="Rhea" id="RHEA:19189"/>
        <dbReference type="Rhea" id="RHEA-COMP:10474"/>
        <dbReference type="Rhea" id="RHEA-COMP:10478"/>
        <dbReference type="ChEBI" id="CHEBI:15361"/>
        <dbReference type="ChEBI" id="CHEBI:15378"/>
        <dbReference type="ChEBI" id="CHEBI:16526"/>
        <dbReference type="ChEBI" id="CHEBI:83099"/>
        <dbReference type="ChEBI" id="CHEBI:83111"/>
        <dbReference type="EC" id="1.2.4.1"/>
    </reaction>
</comment>
<feature type="repeat" description="WD" evidence="8">
    <location>
        <begin position="345"/>
        <end position="385"/>
    </location>
</feature>
<feature type="domain" description="F-box" evidence="11">
    <location>
        <begin position="132"/>
        <end position="179"/>
    </location>
</feature>
<feature type="repeat" description="WD" evidence="8">
    <location>
        <begin position="305"/>
        <end position="344"/>
    </location>
</feature>
<feature type="repeat" description="WD" evidence="8">
    <location>
        <begin position="466"/>
        <end position="505"/>
    </location>
</feature>
<dbReference type="InterPro" id="IPR001680">
    <property type="entry name" value="WD40_rpt"/>
</dbReference>
<comment type="function">
    <text evidence="9">The pyruvate dehydrogenase complex catalyzes the overall conversion of pyruvate to acetyl-CoA and CO(2).</text>
</comment>
<reference evidence="12" key="1">
    <citation type="journal article" date="2023" name="Mol. Phylogenet. Evol.">
        <title>Genome-scale phylogeny and comparative genomics of the fungal order Sordariales.</title>
        <authorList>
            <person name="Hensen N."/>
            <person name="Bonometti L."/>
            <person name="Westerberg I."/>
            <person name="Brannstrom I.O."/>
            <person name="Guillou S."/>
            <person name="Cros-Aarteil S."/>
            <person name="Calhoun S."/>
            <person name="Haridas S."/>
            <person name="Kuo A."/>
            <person name="Mondo S."/>
            <person name="Pangilinan J."/>
            <person name="Riley R."/>
            <person name="LaButti K."/>
            <person name="Andreopoulos B."/>
            <person name="Lipzen A."/>
            <person name="Chen C."/>
            <person name="Yan M."/>
            <person name="Daum C."/>
            <person name="Ng V."/>
            <person name="Clum A."/>
            <person name="Steindorff A."/>
            <person name="Ohm R.A."/>
            <person name="Martin F."/>
            <person name="Silar P."/>
            <person name="Natvig D.O."/>
            <person name="Lalanne C."/>
            <person name="Gautier V."/>
            <person name="Ament-Velasquez S.L."/>
            <person name="Kruys A."/>
            <person name="Hutchinson M.I."/>
            <person name="Powell A.J."/>
            <person name="Barry K."/>
            <person name="Miller A.N."/>
            <person name="Grigoriev I.V."/>
            <person name="Debuchy R."/>
            <person name="Gladieux P."/>
            <person name="Hiltunen Thoren M."/>
            <person name="Johannesson H."/>
        </authorList>
    </citation>
    <scope>NUCLEOTIDE SEQUENCE</scope>
    <source>
        <strain evidence="12">PSN309</strain>
    </source>
</reference>
<feature type="region of interest" description="Disordered" evidence="10">
    <location>
        <begin position="199"/>
        <end position="230"/>
    </location>
</feature>
<feature type="region of interest" description="Disordered" evidence="10">
    <location>
        <begin position="697"/>
        <end position="716"/>
    </location>
</feature>
<comment type="cofactor">
    <cofactor evidence="1 9">
        <name>thiamine diphosphate</name>
        <dbReference type="ChEBI" id="CHEBI:58937"/>
    </cofactor>
</comment>
<evidence type="ECO:0000259" key="11">
    <source>
        <dbReference type="PROSITE" id="PS50181"/>
    </source>
</evidence>
<keyword evidence="3 8" id="KW-0853">WD repeat</keyword>
<dbReference type="PRINTS" id="PR00320">
    <property type="entry name" value="GPROTEINBRPT"/>
</dbReference>
<evidence type="ECO:0000256" key="6">
    <source>
        <dbReference type="ARBA" id="ARBA00023052"/>
    </source>
</evidence>
<keyword evidence="5 9" id="KW-0560">Oxidoreductase</keyword>
<keyword evidence="6 9" id="KW-0786">Thiamine pyrophosphate</keyword>
<evidence type="ECO:0000313" key="12">
    <source>
        <dbReference type="EMBL" id="KAK4193552.1"/>
    </source>
</evidence>
<dbReference type="Gene3D" id="3.40.50.970">
    <property type="match status" value="1"/>
</dbReference>
<dbReference type="InterPro" id="IPR029061">
    <property type="entry name" value="THDP-binding"/>
</dbReference>
<dbReference type="NCBIfam" id="TIGR03182">
    <property type="entry name" value="PDH_E1_alph_y"/>
    <property type="match status" value="1"/>
</dbReference>
<dbReference type="InterPro" id="IPR036047">
    <property type="entry name" value="F-box-like_dom_sf"/>
</dbReference>
<dbReference type="InterPro" id="IPR001017">
    <property type="entry name" value="DH_E1"/>
</dbReference>
<evidence type="ECO:0000256" key="8">
    <source>
        <dbReference type="PROSITE-ProRule" id="PRU00221"/>
    </source>
</evidence>
<dbReference type="SUPFAM" id="SSF52518">
    <property type="entry name" value="Thiamin diphosphate-binding fold (THDP-binding)"/>
    <property type="match status" value="1"/>
</dbReference>
<dbReference type="PROSITE" id="PS00678">
    <property type="entry name" value="WD_REPEATS_1"/>
    <property type="match status" value="4"/>
</dbReference>
<dbReference type="PANTHER" id="PTHR11516:SF60">
    <property type="entry name" value="PYRUVATE DEHYDROGENASE E1 COMPONENT SUBUNIT ALPHA"/>
    <property type="match status" value="1"/>
</dbReference>
<keyword evidence="7 9" id="KW-0670">Pyruvate</keyword>
<keyword evidence="4" id="KW-0677">Repeat</keyword>
<dbReference type="Pfam" id="PF12937">
    <property type="entry name" value="F-box-like"/>
    <property type="match status" value="1"/>
</dbReference>
<evidence type="ECO:0000256" key="10">
    <source>
        <dbReference type="SAM" id="MobiDB-lite"/>
    </source>
</evidence>
<feature type="region of interest" description="Disordered" evidence="10">
    <location>
        <begin position="1"/>
        <end position="83"/>
    </location>
</feature>
<dbReference type="GO" id="GO:0006086">
    <property type="term" value="P:pyruvate decarboxylation to acetyl-CoA"/>
    <property type="evidence" value="ECO:0007669"/>
    <property type="project" value="InterPro"/>
</dbReference>
<dbReference type="Pfam" id="PF00400">
    <property type="entry name" value="WD40"/>
    <property type="match status" value="6"/>
</dbReference>
<dbReference type="SUPFAM" id="SSF81383">
    <property type="entry name" value="F-box domain"/>
    <property type="match status" value="1"/>
</dbReference>
<dbReference type="FunFam" id="3.40.50.970:FF:000013">
    <property type="entry name" value="Pyruvate dehydrogenase E1 component subunit alpha"/>
    <property type="match status" value="1"/>
</dbReference>
<comment type="caution">
    <text evidence="12">The sequence shown here is derived from an EMBL/GenBank/DDBJ whole genome shotgun (WGS) entry which is preliminary data.</text>
</comment>
<dbReference type="CDD" id="cd02000">
    <property type="entry name" value="TPP_E1_PDC_ADC_BCADC"/>
    <property type="match status" value="1"/>
</dbReference>
<dbReference type="InterPro" id="IPR019775">
    <property type="entry name" value="WD40_repeat_CS"/>
</dbReference>
<dbReference type="SMART" id="SM00320">
    <property type="entry name" value="WD40"/>
    <property type="match status" value="8"/>
</dbReference>
<dbReference type="SMART" id="SM00256">
    <property type="entry name" value="FBOX"/>
    <property type="match status" value="1"/>
</dbReference>
<keyword evidence="13" id="KW-1185">Reference proteome</keyword>
<dbReference type="PROSITE" id="PS50181">
    <property type="entry name" value="FBOX"/>
    <property type="match status" value="1"/>
</dbReference>
<dbReference type="Pfam" id="PF00676">
    <property type="entry name" value="E1_dh"/>
    <property type="match status" value="1"/>
</dbReference>
<evidence type="ECO:0000256" key="4">
    <source>
        <dbReference type="ARBA" id="ARBA00022737"/>
    </source>
</evidence>
<dbReference type="InterPro" id="IPR036322">
    <property type="entry name" value="WD40_repeat_dom_sf"/>
</dbReference>
<dbReference type="EC" id="1.2.4.1" evidence="9"/>
<name>A0AAN7APE1_9PEZI</name>
<feature type="repeat" description="WD" evidence="8">
    <location>
        <begin position="386"/>
        <end position="425"/>
    </location>
</feature>
<proteinExistence type="inferred from homology"/>
<dbReference type="InterPro" id="IPR020472">
    <property type="entry name" value="WD40_PAC1"/>
</dbReference>
<evidence type="ECO:0000256" key="2">
    <source>
        <dbReference type="ARBA" id="ARBA00007968"/>
    </source>
</evidence>
<dbReference type="PANTHER" id="PTHR11516">
    <property type="entry name" value="PYRUVATE DEHYDROGENASE E1 COMPONENT, ALPHA SUBUNIT BACTERIAL AND ORGANELLAR"/>
    <property type="match status" value="1"/>
</dbReference>
<dbReference type="SUPFAM" id="SSF50978">
    <property type="entry name" value="WD40 repeat-like"/>
    <property type="match status" value="1"/>
</dbReference>
<dbReference type="Gene3D" id="2.130.10.10">
    <property type="entry name" value="YVTN repeat-like/Quinoprotein amine dehydrogenase"/>
    <property type="match status" value="1"/>
</dbReference>
<evidence type="ECO:0000256" key="7">
    <source>
        <dbReference type="ARBA" id="ARBA00023317"/>
    </source>
</evidence>
<dbReference type="InterPro" id="IPR017597">
    <property type="entry name" value="Pyrv_DH_E1_asu_subgrp-y"/>
</dbReference>
<dbReference type="PROSITE" id="PS50082">
    <property type="entry name" value="WD_REPEATS_2"/>
    <property type="match status" value="6"/>
</dbReference>
<gene>
    <name evidence="12" type="ORF">QBC35DRAFT_519065</name>
</gene>
<feature type="repeat" description="WD" evidence="8">
    <location>
        <begin position="426"/>
        <end position="465"/>
    </location>
</feature>
<dbReference type="Proteomes" id="UP001302126">
    <property type="component" value="Unassembled WGS sequence"/>
</dbReference>
<dbReference type="InterPro" id="IPR015943">
    <property type="entry name" value="WD40/YVTN_repeat-like_dom_sf"/>
</dbReference>